<dbReference type="GO" id="GO:0006508">
    <property type="term" value="P:proteolysis"/>
    <property type="evidence" value="ECO:0007669"/>
    <property type="project" value="UniProtKB-KW"/>
</dbReference>
<reference evidence="9 10" key="1">
    <citation type="submission" date="2018-08" db="EMBL/GenBank/DDBJ databases">
        <title>Chryseobacterium nematophagum: a novel matrix digesting pathogen of nematodes.</title>
        <authorList>
            <person name="Page A."/>
            <person name="Roberts M."/>
            <person name="Felix M.-A."/>
            <person name="Weir W."/>
        </authorList>
    </citation>
    <scope>NUCLEOTIDE SEQUENCE [LARGE SCALE GENOMIC DNA]</scope>
    <source>
        <strain evidence="9 10">JUb129</strain>
    </source>
</reference>
<comment type="catalytic activity">
    <reaction evidence="1">
        <text>Hydrolysis of Pro-|-Xaa &gt;&gt; Ala-|-Xaa in oligopeptides.</text>
        <dbReference type="EC" id="3.4.21.26"/>
    </reaction>
</comment>
<dbReference type="PRINTS" id="PR00862">
    <property type="entry name" value="PROLIGOPTASE"/>
</dbReference>
<dbReference type="GO" id="GO:0005829">
    <property type="term" value="C:cytosol"/>
    <property type="evidence" value="ECO:0007669"/>
    <property type="project" value="TreeGrafter"/>
</dbReference>
<dbReference type="GO" id="GO:0070012">
    <property type="term" value="F:oligopeptidase activity"/>
    <property type="evidence" value="ECO:0007669"/>
    <property type="project" value="TreeGrafter"/>
</dbReference>
<dbReference type="Gene3D" id="3.40.50.1820">
    <property type="entry name" value="alpha/beta hydrolase"/>
    <property type="match status" value="1"/>
</dbReference>
<evidence type="ECO:0000256" key="1">
    <source>
        <dbReference type="ARBA" id="ARBA00001070"/>
    </source>
</evidence>
<keyword evidence="3" id="KW-0645">Protease</keyword>
<evidence type="ECO:0000256" key="5">
    <source>
        <dbReference type="ARBA" id="ARBA00022825"/>
    </source>
</evidence>
<proteinExistence type="predicted"/>
<gene>
    <name evidence="9" type="ORF">D1631_08450</name>
</gene>
<dbReference type="Gene3D" id="2.130.10.120">
    <property type="entry name" value="Prolyl oligopeptidase, N-terminal domain"/>
    <property type="match status" value="1"/>
</dbReference>
<accession>A0A3M7TEM1</accession>
<evidence type="ECO:0000256" key="2">
    <source>
        <dbReference type="ARBA" id="ARBA00011897"/>
    </source>
</evidence>
<evidence type="ECO:0000313" key="10">
    <source>
        <dbReference type="Proteomes" id="UP000278775"/>
    </source>
</evidence>
<organism evidence="9 10">
    <name type="scientific">Chryseobacterium nematophagum</name>
    <dbReference type="NCBI Taxonomy" id="2305228"/>
    <lineage>
        <taxon>Bacteria</taxon>
        <taxon>Pseudomonadati</taxon>
        <taxon>Bacteroidota</taxon>
        <taxon>Flavobacteriia</taxon>
        <taxon>Flavobacteriales</taxon>
        <taxon>Weeksellaceae</taxon>
        <taxon>Chryseobacterium group</taxon>
        <taxon>Chryseobacterium</taxon>
    </lineage>
</organism>
<dbReference type="SUPFAM" id="SSF50993">
    <property type="entry name" value="Peptidase/esterase 'gauge' domain"/>
    <property type="match status" value="1"/>
</dbReference>
<dbReference type="InterPro" id="IPR023302">
    <property type="entry name" value="Pept_S9A_N"/>
</dbReference>
<dbReference type="EMBL" id="QWIU01000002">
    <property type="protein sequence ID" value="RNA61961.1"/>
    <property type="molecule type" value="Genomic_DNA"/>
</dbReference>
<dbReference type="PANTHER" id="PTHR42881">
    <property type="entry name" value="PROLYL ENDOPEPTIDASE"/>
    <property type="match status" value="1"/>
</dbReference>
<dbReference type="Proteomes" id="UP000278775">
    <property type="component" value="Unassembled WGS sequence"/>
</dbReference>
<keyword evidence="4" id="KW-0378">Hydrolase</keyword>
<name>A0A3M7TEM1_9FLAO</name>
<feature type="domain" description="Peptidase S9A N-terminal" evidence="8">
    <location>
        <begin position="29"/>
        <end position="443"/>
    </location>
</feature>
<dbReference type="OrthoDB" id="9801421at2"/>
<sequence length="735" mass="83695">MAKRYIILFLNCILIGNVNAQKTNLAPSNPVTDEYFGTKIIDEYRNLENLKDSNTVNWIKSQSDYADSVLNKLPYKKYFVDERFKFDKRNGYSTSDLKITGNNLYFYLKKASHEKNPKLYYRTGFKGKETFLYDPATFVSTFDPNAGKKHNFNINFISPSWDGSKIAISLSENGKEVSEVIIIDVKTKYIYPQVITNLIPTMVGQVKWLEDNNSFFYTYFPVTNSDSPDFSKNTEVTFYRLGEDPKKRKNVFSRINNPELKIDEGRFPGIVQFNQEDPYFIGNLGDVDDFTDTFIIDRADFEKGIKSWKPLYYKEDKVYEKKPVGKEVYFISGYNSPNFRLCKTSLEKPDFKSPEILVSEKKDEIIQNFEITKDGIYYSTTKNGVDARLYLYRNGRDIPIKLPFIAGNISIQTKGKNYSDVWIYCSGWANETQRFKYDLKTNSFEDENLVPLIAYPEFKGIVIEETSIKARDGEEVPLTLIYKEGLKKNGNTPVLIEAYGSYGISSAPFFARSYLMWAQKGGILAIAHVRGGGEKGEKWYKGGYKRTKPNTWRDLIDCTEYLIKEGYTVKDKVAIWGVSAGGITTGMAITERPDLFKAAIIGVGVTNVLRNEITPNGPQNVPEFGSFTKPDEFKALLEMDAFHHIKKGEKYPAVLVTAGINDSRVISWMPAKFAAKLLANDISNNPILFKVDYKGGHGNAGVDLAHAYANVGEIFAFAFWQLGHPDYQPKENTKK</sequence>
<dbReference type="Pfam" id="PF02897">
    <property type="entry name" value="Peptidase_S9_N"/>
    <property type="match status" value="1"/>
</dbReference>
<evidence type="ECO:0000259" key="8">
    <source>
        <dbReference type="Pfam" id="PF02897"/>
    </source>
</evidence>
<dbReference type="PANTHER" id="PTHR42881:SF2">
    <property type="entry name" value="PROLYL ENDOPEPTIDASE"/>
    <property type="match status" value="1"/>
</dbReference>
<feature type="chain" id="PRO_5018074958" description="prolyl oligopeptidase" evidence="6">
    <location>
        <begin position="21"/>
        <end position="735"/>
    </location>
</feature>
<dbReference type="InterPro" id="IPR001375">
    <property type="entry name" value="Peptidase_S9_cat"/>
</dbReference>
<dbReference type="SUPFAM" id="SSF53474">
    <property type="entry name" value="alpha/beta-Hydrolases"/>
    <property type="match status" value="1"/>
</dbReference>
<dbReference type="AlphaFoldDB" id="A0A3M7TEM1"/>
<dbReference type="InterPro" id="IPR051167">
    <property type="entry name" value="Prolyl_oligopep/macrocyclase"/>
</dbReference>
<feature type="signal peptide" evidence="6">
    <location>
        <begin position="1"/>
        <end position="20"/>
    </location>
</feature>
<dbReference type="EC" id="3.4.21.26" evidence="2"/>
<feature type="domain" description="Peptidase S9 prolyl oligopeptidase catalytic" evidence="7">
    <location>
        <begin position="515"/>
        <end position="700"/>
    </location>
</feature>
<keyword evidence="6" id="KW-0732">Signal</keyword>
<evidence type="ECO:0000256" key="6">
    <source>
        <dbReference type="SAM" id="SignalP"/>
    </source>
</evidence>
<evidence type="ECO:0000256" key="4">
    <source>
        <dbReference type="ARBA" id="ARBA00022801"/>
    </source>
</evidence>
<keyword evidence="5" id="KW-0720">Serine protease</keyword>
<dbReference type="Pfam" id="PF00326">
    <property type="entry name" value="Peptidase_S9"/>
    <property type="match status" value="1"/>
</dbReference>
<evidence type="ECO:0000313" key="9">
    <source>
        <dbReference type="EMBL" id="RNA61961.1"/>
    </source>
</evidence>
<dbReference type="RefSeq" id="WP_122636064.1">
    <property type="nucleotide sequence ID" value="NZ_QWIU01000002.1"/>
</dbReference>
<dbReference type="InterPro" id="IPR029058">
    <property type="entry name" value="AB_hydrolase_fold"/>
</dbReference>
<evidence type="ECO:0000259" key="7">
    <source>
        <dbReference type="Pfam" id="PF00326"/>
    </source>
</evidence>
<protein>
    <recommendedName>
        <fullName evidence="2">prolyl oligopeptidase</fullName>
        <ecNumber evidence="2">3.4.21.26</ecNumber>
    </recommendedName>
</protein>
<dbReference type="GO" id="GO:0004252">
    <property type="term" value="F:serine-type endopeptidase activity"/>
    <property type="evidence" value="ECO:0007669"/>
    <property type="project" value="UniProtKB-EC"/>
</dbReference>
<dbReference type="InterPro" id="IPR002470">
    <property type="entry name" value="Peptidase_S9A"/>
</dbReference>
<comment type="caution">
    <text evidence="9">The sequence shown here is derived from an EMBL/GenBank/DDBJ whole genome shotgun (WGS) entry which is preliminary data.</text>
</comment>
<evidence type="ECO:0000256" key="3">
    <source>
        <dbReference type="ARBA" id="ARBA00022670"/>
    </source>
</evidence>